<sequence length="321" mass="36067">MNLIASGCGVRLDSYALMHRWLGRVAIVEALVHTVAAAVSHPLNFKRASDIAALTACITIAVILLSSIGYIRRHFYEIFSKAHLVLVALALAAIYVHTPSKNPFTVPKVYLLVAAGSGFTGEPELEALVEGPYGRELDLESYGTVLLFATGIGIAGQLPYVTQLLEGYHDCKVKTRRIALFWELDSELHAAWVADMMKELLRRDTKRILDIRLFILGNFLSNQTHLGDNARPGERIDMTYKPMDAEDLIESEMECRKGRTVVSLCTNDERSNEIREIVRCLLDKDIHLKELEFRPPPASEYKKDRKGPFNADRSKRTIEKV</sequence>
<dbReference type="PANTHER" id="PTHR32361:SF26">
    <property type="entry name" value="FAD-BINDING 8 DOMAIN-CONTAINING PROTEIN-RELATED"/>
    <property type="match status" value="1"/>
</dbReference>
<evidence type="ECO:0000256" key="9">
    <source>
        <dbReference type="SAM" id="Phobius"/>
    </source>
</evidence>
<dbReference type="InterPro" id="IPR039261">
    <property type="entry name" value="FNR_nucleotide-bd"/>
</dbReference>
<dbReference type="GO" id="GO:0000293">
    <property type="term" value="F:ferric-chelate reductase activity"/>
    <property type="evidence" value="ECO:0007669"/>
    <property type="project" value="UniProtKB-ARBA"/>
</dbReference>
<dbReference type="Pfam" id="PF01794">
    <property type="entry name" value="Ferric_reduct"/>
    <property type="match status" value="1"/>
</dbReference>
<evidence type="ECO:0000256" key="2">
    <source>
        <dbReference type="ARBA" id="ARBA00022448"/>
    </source>
</evidence>
<name>A0A0G2EIL5_PHACM</name>
<dbReference type="InterPro" id="IPR051410">
    <property type="entry name" value="Ferric/Cupric_Reductase"/>
</dbReference>
<proteinExistence type="predicted"/>
<dbReference type="GO" id="GO:0006879">
    <property type="term" value="P:intracellular iron ion homeostasis"/>
    <property type="evidence" value="ECO:0007669"/>
    <property type="project" value="TreeGrafter"/>
</dbReference>
<keyword evidence="3 9" id="KW-0812">Transmembrane</keyword>
<dbReference type="PANTHER" id="PTHR32361">
    <property type="entry name" value="FERRIC/CUPRIC REDUCTASE TRANSMEMBRANE COMPONENT"/>
    <property type="match status" value="1"/>
</dbReference>
<dbReference type="Pfam" id="PF08030">
    <property type="entry name" value="NAD_binding_6"/>
    <property type="match status" value="1"/>
</dbReference>
<keyword evidence="6" id="KW-0406">Ion transport</keyword>
<feature type="region of interest" description="Disordered" evidence="8">
    <location>
        <begin position="297"/>
        <end position="321"/>
    </location>
</feature>
<gene>
    <name evidence="12" type="ORF">UCRPC4_g03195</name>
</gene>
<feature type="transmembrane region" description="Helical" evidence="9">
    <location>
        <begin position="78"/>
        <end position="96"/>
    </location>
</feature>
<feature type="domain" description="Ferric reductase NAD binding" evidence="11">
    <location>
        <begin position="143"/>
        <end position="215"/>
    </location>
</feature>
<evidence type="ECO:0000256" key="4">
    <source>
        <dbReference type="ARBA" id="ARBA00022989"/>
    </source>
</evidence>
<evidence type="ECO:0000256" key="5">
    <source>
        <dbReference type="ARBA" id="ARBA00023002"/>
    </source>
</evidence>
<feature type="transmembrane region" description="Helical" evidence="9">
    <location>
        <begin position="21"/>
        <end position="39"/>
    </location>
</feature>
<dbReference type="Gene3D" id="3.40.50.80">
    <property type="entry name" value="Nucleotide-binding domain of ferredoxin-NADP reductase (FNR) module"/>
    <property type="match status" value="1"/>
</dbReference>
<evidence type="ECO:0000256" key="3">
    <source>
        <dbReference type="ARBA" id="ARBA00022692"/>
    </source>
</evidence>
<evidence type="ECO:0000259" key="11">
    <source>
        <dbReference type="Pfam" id="PF08030"/>
    </source>
</evidence>
<evidence type="ECO:0000256" key="7">
    <source>
        <dbReference type="ARBA" id="ARBA00023136"/>
    </source>
</evidence>
<keyword evidence="2" id="KW-0813">Transport</keyword>
<dbReference type="AlphaFoldDB" id="A0A0G2EIL5"/>
<comment type="subcellular location">
    <subcellularLocation>
        <location evidence="1">Membrane</location>
        <topology evidence="1">Multi-pass membrane protein</topology>
    </subcellularLocation>
</comment>
<keyword evidence="5" id="KW-0560">Oxidoreductase</keyword>
<keyword evidence="4 9" id="KW-1133">Transmembrane helix</keyword>
<feature type="domain" description="Ferric oxidoreductase" evidence="10">
    <location>
        <begin position="4"/>
        <end position="93"/>
    </location>
</feature>
<keyword evidence="13" id="KW-1185">Reference proteome</keyword>
<keyword evidence="7 9" id="KW-0472">Membrane</keyword>
<comment type="caution">
    <text evidence="12">The sequence shown here is derived from an EMBL/GenBank/DDBJ whole genome shotgun (WGS) entry which is preliminary data.</text>
</comment>
<dbReference type="InterPro" id="IPR013130">
    <property type="entry name" value="Fe3_Rdtase_TM_dom"/>
</dbReference>
<dbReference type="GO" id="GO:0005886">
    <property type="term" value="C:plasma membrane"/>
    <property type="evidence" value="ECO:0007669"/>
    <property type="project" value="TreeGrafter"/>
</dbReference>
<dbReference type="EMBL" id="LCWF01000074">
    <property type="protein sequence ID" value="KKY22692.1"/>
    <property type="molecule type" value="Genomic_DNA"/>
</dbReference>
<dbReference type="GO" id="GO:0006826">
    <property type="term" value="P:iron ion transport"/>
    <property type="evidence" value="ECO:0007669"/>
    <property type="project" value="TreeGrafter"/>
</dbReference>
<feature type="transmembrane region" description="Helical" evidence="9">
    <location>
        <begin position="51"/>
        <end position="71"/>
    </location>
</feature>
<reference evidence="12 13" key="2">
    <citation type="submission" date="2015-05" db="EMBL/GenBank/DDBJ databases">
        <authorList>
            <person name="Morales-Cruz A."/>
            <person name="Amrine K.C."/>
            <person name="Cantu D."/>
        </authorList>
    </citation>
    <scope>NUCLEOTIDE SEQUENCE [LARGE SCALE GENOMIC DNA]</scope>
    <source>
        <strain evidence="12">UCRPC4</strain>
    </source>
</reference>
<dbReference type="CDD" id="cd06186">
    <property type="entry name" value="NOX_Duox_like_FAD_NADP"/>
    <property type="match status" value="1"/>
</dbReference>
<evidence type="ECO:0000259" key="10">
    <source>
        <dbReference type="Pfam" id="PF01794"/>
    </source>
</evidence>
<reference evidence="12 13" key="1">
    <citation type="submission" date="2015-05" db="EMBL/GenBank/DDBJ databases">
        <title>Distinctive expansion of gene families associated with plant cell wall degradation and secondary metabolism in the genomes of grapevine trunk pathogens.</title>
        <authorList>
            <person name="Lawrence D.P."/>
            <person name="Travadon R."/>
            <person name="Rolshausen P.E."/>
            <person name="Baumgartner K."/>
        </authorList>
    </citation>
    <scope>NUCLEOTIDE SEQUENCE [LARGE SCALE GENOMIC DNA]</scope>
    <source>
        <strain evidence="12">UCRPC4</strain>
    </source>
</reference>
<evidence type="ECO:0000256" key="1">
    <source>
        <dbReference type="ARBA" id="ARBA00004141"/>
    </source>
</evidence>
<dbReference type="SUPFAM" id="SSF52343">
    <property type="entry name" value="Ferredoxin reductase-like, C-terminal NADP-linked domain"/>
    <property type="match status" value="1"/>
</dbReference>
<evidence type="ECO:0000313" key="13">
    <source>
        <dbReference type="Proteomes" id="UP000053317"/>
    </source>
</evidence>
<accession>A0A0G2EIL5</accession>
<dbReference type="Proteomes" id="UP000053317">
    <property type="component" value="Unassembled WGS sequence"/>
</dbReference>
<evidence type="ECO:0000256" key="6">
    <source>
        <dbReference type="ARBA" id="ARBA00023065"/>
    </source>
</evidence>
<dbReference type="OrthoDB" id="4494341at2759"/>
<feature type="compositionally biased region" description="Basic and acidic residues" evidence="8">
    <location>
        <begin position="300"/>
        <end position="321"/>
    </location>
</feature>
<protein>
    <submittedName>
        <fullName evidence="12">Putative ferric-chelate reductase</fullName>
    </submittedName>
</protein>
<evidence type="ECO:0000256" key="8">
    <source>
        <dbReference type="SAM" id="MobiDB-lite"/>
    </source>
</evidence>
<evidence type="ECO:0000313" key="12">
    <source>
        <dbReference type="EMBL" id="KKY22692.1"/>
    </source>
</evidence>
<dbReference type="GO" id="GO:0015677">
    <property type="term" value="P:copper ion import"/>
    <property type="evidence" value="ECO:0007669"/>
    <property type="project" value="TreeGrafter"/>
</dbReference>
<dbReference type="InterPro" id="IPR013121">
    <property type="entry name" value="Fe_red_NAD-bd_6"/>
</dbReference>
<organism evidence="12 13">
    <name type="scientific">Phaeomoniella chlamydospora</name>
    <name type="common">Phaeoacremonium chlamydosporum</name>
    <dbReference type="NCBI Taxonomy" id="158046"/>
    <lineage>
        <taxon>Eukaryota</taxon>
        <taxon>Fungi</taxon>
        <taxon>Dikarya</taxon>
        <taxon>Ascomycota</taxon>
        <taxon>Pezizomycotina</taxon>
        <taxon>Eurotiomycetes</taxon>
        <taxon>Chaetothyriomycetidae</taxon>
        <taxon>Phaeomoniellales</taxon>
        <taxon>Phaeomoniellaceae</taxon>
        <taxon>Phaeomoniella</taxon>
    </lineage>
</organism>